<keyword evidence="2" id="KW-1185">Reference proteome</keyword>
<proteinExistence type="predicted"/>
<dbReference type="OrthoDB" id="6198067at2"/>
<reference evidence="2" key="1">
    <citation type="submission" date="2016-10" db="EMBL/GenBank/DDBJ databases">
        <authorList>
            <person name="Varghese N."/>
            <person name="Submissions S."/>
        </authorList>
    </citation>
    <scope>NUCLEOTIDE SEQUENCE [LARGE SCALE GENOMIC DNA]</scope>
    <source>
        <strain evidence="2">CGMCC 1.7061</strain>
    </source>
</reference>
<sequence length="111" mass="12445">MSYDHPVEVVENDVLVVSVVGADGGYFMWQKGLTQEVGSDDGTYFEFDDQINGRHNQVKECTVTNYGIHVVLVNGNLKNLYFSPGFDKFKELQTGLNKIYAEQVGIVEFST</sequence>
<accession>A0A1I4RY19</accession>
<dbReference type="Proteomes" id="UP000198519">
    <property type="component" value="Unassembled WGS sequence"/>
</dbReference>
<dbReference type="EMBL" id="FOUE01000004">
    <property type="protein sequence ID" value="SFM57145.1"/>
    <property type="molecule type" value="Genomic_DNA"/>
</dbReference>
<evidence type="ECO:0000313" key="2">
    <source>
        <dbReference type="Proteomes" id="UP000198519"/>
    </source>
</evidence>
<dbReference type="AlphaFoldDB" id="A0A1I4RY19"/>
<dbReference type="RefSeq" id="WP_092024070.1">
    <property type="nucleotide sequence ID" value="NZ_FOUE01000004.1"/>
</dbReference>
<protein>
    <submittedName>
        <fullName evidence="1">Uncharacterized protein</fullName>
    </submittedName>
</protein>
<gene>
    <name evidence="1" type="ORF">SAMN04487963_3021</name>
</gene>
<organism evidence="1 2">
    <name type="scientific">Marinobacter zhejiangensis</name>
    <dbReference type="NCBI Taxonomy" id="488535"/>
    <lineage>
        <taxon>Bacteria</taxon>
        <taxon>Pseudomonadati</taxon>
        <taxon>Pseudomonadota</taxon>
        <taxon>Gammaproteobacteria</taxon>
        <taxon>Pseudomonadales</taxon>
        <taxon>Marinobacteraceae</taxon>
        <taxon>Marinobacter</taxon>
    </lineage>
</organism>
<name>A0A1I4RY19_9GAMM</name>
<evidence type="ECO:0000313" key="1">
    <source>
        <dbReference type="EMBL" id="SFM57145.1"/>
    </source>
</evidence>
<dbReference type="STRING" id="488535.SAMN04487963_3021"/>